<reference evidence="3" key="1">
    <citation type="journal article" date="2021" name="Front. Microbiol.">
        <title>Comprehensive Comparative Genomics and Phenotyping of Methylobacterium Species.</title>
        <authorList>
            <person name="Alessa O."/>
            <person name="Ogura Y."/>
            <person name="Fujitani Y."/>
            <person name="Takami H."/>
            <person name="Hayashi T."/>
            <person name="Sahin N."/>
            <person name="Tani A."/>
        </authorList>
    </citation>
    <scope>NUCLEOTIDE SEQUENCE</scope>
    <source>
        <strain evidence="3">DSM 19015</strain>
    </source>
</reference>
<organism evidence="3 4">
    <name type="scientific">Methylobacterium iners</name>
    <dbReference type="NCBI Taxonomy" id="418707"/>
    <lineage>
        <taxon>Bacteria</taxon>
        <taxon>Pseudomonadati</taxon>
        <taxon>Pseudomonadota</taxon>
        <taxon>Alphaproteobacteria</taxon>
        <taxon>Hyphomicrobiales</taxon>
        <taxon>Methylobacteriaceae</taxon>
        <taxon>Methylobacterium</taxon>
    </lineage>
</organism>
<dbReference type="EMBL" id="BPQP01000009">
    <property type="protein sequence ID" value="GJD93457.1"/>
    <property type="molecule type" value="Genomic_DNA"/>
</dbReference>
<accession>A0ABQ4RTD7</accession>
<evidence type="ECO:0000313" key="4">
    <source>
        <dbReference type="Proteomes" id="UP001055125"/>
    </source>
</evidence>
<comment type="caution">
    <text evidence="3">The sequence shown here is derived from an EMBL/GenBank/DDBJ whole genome shotgun (WGS) entry which is preliminary data.</text>
</comment>
<keyword evidence="4" id="KW-1185">Reference proteome</keyword>
<feature type="chain" id="PRO_5046776910" description="Glycine zipper domain-containing protein" evidence="2">
    <location>
        <begin position="21"/>
        <end position="120"/>
    </location>
</feature>
<dbReference type="Proteomes" id="UP001055125">
    <property type="component" value="Unassembled WGS sequence"/>
</dbReference>
<reference evidence="3" key="2">
    <citation type="submission" date="2021-08" db="EMBL/GenBank/DDBJ databases">
        <authorList>
            <person name="Tani A."/>
            <person name="Ola A."/>
            <person name="Ogura Y."/>
            <person name="Katsura K."/>
            <person name="Hayashi T."/>
        </authorList>
    </citation>
    <scope>NUCLEOTIDE SEQUENCE</scope>
    <source>
        <strain evidence="3">DSM 19015</strain>
    </source>
</reference>
<feature type="transmembrane region" description="Helical" evidence="1">
    <location>
        <begin position="36"/>
        <end position="60"/>
    </location>
</feature>
<keyword evidence="1" id="KW-0812">Transmembrane</keyword>
<gene>
    <name evidence="3" type="ORF">OCOJLMKI_0652</name>
</gene>
<keyword evidence="1" id="KW-1133">Transmembrane helix</keyword>
<proteinExistence type="predicted"/>
<keyword evidence="2" id="KW-0732">Signal</keyword>
<sequence length="120" mass="11867">MKKLCLGLVLLGTLAAPAQAASNTTVGVGAGAVTGALVAGPVGAVVGAVVGGVMGANSGAVRSRRVRRVRAVRSRRQAAIVRPASEARPAGLSRLVAEPVATATIPRPAASGGRAWQDPR</sequence>
<feature type="signal peptide" evidence="2">
    <location>
        <begin position="1"/>
        <end position="20"/>
    </location>
</feature>
<name>A0ABQ4RTD7_9HYPH</name>
<protein>
    <recommendedName>
        <fullName evidence="5">Glycine zipper domain-containing protein</fullName>
    </recommendedName>
</protein>
<keyword evidence="1" id="KW-0472">Membrane</keyword>
<evidence type="ECO:0000256" key="2">
    <source>
        <dbReference type="SAM" id="SignalP"/>
    </source>
</evidence>
<dbReference type="RefSeq" id="WP_238242663.1">
    <property type="nucleotide sequence ID" value="NZ_BPQP01000009.1"/>
</dbReference>
<evidence type="ECO:0000313" key="3">
    <source>
        <dbReference type="EMBL" id="GJD93457.1"/>
    </source>
</evidence>
<evidence type="ECO:0000256" key="1">
    <source>
        <dbReference type="SAM" id="Phobius"/>
    </source>
</evidence>
<evidence type="ECO:0008006" key="5">
    <source>
        <dbReference type="Google" id="ProtNLM"/>
    </source>
</evidence>